<reference evidence="3" key="1">
    <citation type="journal article" date="2019" name="Nat. Commun.">
        <title>The genome of broomcorn millet.</title>
        <authorList>
            <person name="Zou C."/>
            <person name="Miki D."/>
            <person name="Li D."/>
            <person name="Tang Q."/>
            <person name="Xiao L."/>
            <person name="Rajput S."/>
            <person name="Deng P."/>
            <person name="Jia W."/>
            <person name="Huang R."/>
            <person name="Zhang M."/>
            <person name="Sun Y."/>
            <person name="Hu J."/>
            <person name="Fu X."/>
            <person name="Schnable P.S."/>
            <person name="Li F."/>
            <person name="Zhang H."/>
            <person name="Feng B."/>
            <person name="Zhu X."/>
            <person name="Liu R."/>
            <person name="Schnable J.C."/>
            <person name="Zhu J.-K."/>
            <person name="Zhang H."/>
        </authorList>
    </citation>
    <scope>NUCLEOTIDE SEQUENCE [LARGE SCALE GENOMIC DNA]</scope>
</reference>
<dbReference type="InterPro" id="IPR022111">
    <property type="entry name" value="Rhodanese_C"/>
</dbReference>
<dbReference type="STRING" id="4540.A0A3L6SGV8"/>
<evidence type="ECO:0000313" key="3">
    <source>
        <dbReference type="Proteomes" id="UP000275267"/>
    </source>
</evidence>
<dbReference type="Pfam" id="PF12368">
    <property type="entry name" value="Rhodanese_C"/>
    <property type="match status" value="1"/>
</dbReference>
<proteinExistence type="predicted"/>
<keyword evidence="3" id="KW-1185">Reference proteome</keyword>
<dbReference type="Proteomes" id="UP000275267">
    <property type="component" value="Unassembled WGS sequence"/>
</dbReference>
<accession>A0A3L6SGV8</accession>
<sequence length="112" mass="12602">MAGFRCRRRRSGGLLVGPQKERKRWVGRCYACGSEVVELRHRNCANIDCNRLYLSCGWCAEELAGCCCSDCKAAPRLRPLLPGHQRYLKWHVYRDGLLPPAAADGEDDADCC</sequence>
<feature type="domain" description="Rhodanase C-terminal" evidence="1">
    <location>
        <begin position="20"/>
        <end position="72"/>
    </location>
</feature>
<organism evidence="2 3">
    <name type="scientific">Panicum miliaceum</name>
    <name type="common">Proso millet</name>
    <name type="synonym">Broomcorn millet</name>
    <dbReference type="NCBI Taxonomy" id="4540"/>
    <lineage>
        <taxon>Eukaryota</taxon>
        <taxon>Viridiplantae</taxon>
        <taxon>Streptophyta</taxon>
        <taxon>Embryophyta</taxon>
        <taxon>Tracheophyta</taxon>
        <taxon>Spermatophyta</taxon>
        <taxon>Magnoliopsida</taxon>
        <taxon>Liliopsida</taxon>
        <taxon>Poales</taxon>
        <taxon>Poaceae</taxon>
        <taxon>PACMAD clade</taxon>
        <taxon>Panicoideae</taxon>
        <taxon>Panicodae</taxon>
        <taxon>Paniceae</taxon>
        <taxon>Panicinae</taxon>
        <taxon>Panicum</taxon>
        <taxon>Panicum sect. Panicum</taxon>
    </lineage>
</organism>
<evidence type="ECO:0000313" key="2">
    <source>
        <dbReference type="EMBL" id="RLN19332.1"/>
    </source>
</evidence>
<evidence type="ECO:0000259" key="1">
    <source>
        <dbReference type="Pfam" id="PF12368"/>
    </source>
</evidence>
<dbReference type="AlphaFoldDB" id="A0A3L6SGV8"/>
<protein>
    <submittedName>
        <fullName evidence="2">Rhodanese-like domain-containing protein 8, chloroplastic</fullName>
    </submittedName>
</protein>
<comment type="caution">
    <text evidence="2">The sequence shown here is derived from an EMBL/GenBank/DDBJ whole genome shotgun (WGS) entry which is preliminary data.</text>
</comment>
<dbReference type="OrthoDB" id="25002at2759"/>
<name>A0A3L6SGV8_PANMI</name>
<gene>
    <name evidence="2" type="ORF">C2845_PM02G40660</name>
</gene>
<dbReference type="EMBL" id="PQIB02000005">
    <property type="protein sequence ID" value="RLN19332.1"/>
    <property type="molecule type" value="Genomic_DNA"/>
</dbReference>